<dbReference type="InterPro" id="IPR001753">
    <property type="entry name" value="Enoyl-CoA_hydra/iso"/>
</dbReference>
<dbReference type="InterPro" id="IPR047180">
    <property type="entry name" value="HoxX-like"/>
</dbReference>
<reference evidence="4 5" key="1">
    <citation type="submission" date="2021-11" db="EMBL/GenBank/DDBJ databases">
        <title>Black yeast isolated from Biological Soil Crust.</title>
        <authorList>
            <person name="Kurbessoian T."/>
        </authorList>
    </citation>
    <scope>NUCLEOTIDE SEQUENCE [LARGE SCALE GENOMIC DNA]</scope>
    <source>
        <strain evidence="4 5">CCFEE 5522</strain>
    </source>
</reference>
<comment type="similarity">
    <text evidence="2">Belongs to the enoyl-CoA hydratase/isomerase family.</text>
</comment>
<dbReference type="InterPro" id="IPR036477">
    <property type="entry name" value="Formyl_transf_N_sf"/>
</dbReference>
<dbReference type="GO" id="GO:0003824">
    <property type="term" value="F:catalytic activity"/>
    <property type="evidence" value="ECO:0007669"/>
    <property type="project" value="InterPro"/>
</dbReference>
<dbReference type="PROSITE" id="PS00166">
    <property type="entry name" value="ENOYL_COA_HYDRATASE"/>
    <property type="match status" value="1"/>
</dbReference>
<dbReference type="Proteomes" id="UP001324427">
    <property type="component" value="Unassembled WGS sequence"/>
</dbReference>
<dbReference type="Gene3D" id="3.40.50.12230">
    <property type="match status" value="1"/>
</dbReference>
<name>A0AAV9JTM5_9PEZI</name>
<dbReference type="SUPFAM" id="SSF52096">
    <property type="entry name" value="ClpP/crotonase"/>
    <property type="match status" value="1"/>
</dbReference>
<sequence>MKILFLCTAHNSLSQRLYLALSTSHDVTIEYALSDELMISAVVLSRPDLVICPFLTTFVPKEIYDHVLTLIIHPGPPGDAGPSALDWLLMGDDGSIDDETQLLQQLSTDGALAGRSHWGVTALRATQQLDAGPVWAFDHFSINIDQPGMTKSEVYRGPVTVAAIAVTLSAIVRIQDAVIDNHRVAEASKAGAKANRARTHVACSPFLTPQPGYAGFAVSDGLPFQGGKLRHRPLLKATDRDFDPCRHTAQQISRRIRCGDSQPGVMTQVFGRYLYVYGGIIDDGVGELQYAGAVTIAGTKVLATRNEAICIATSDGKGIWITNTRRPKMRRDTALWPKVPATFGLVELGILTADQVQQLHWALPADWSLSSHRTFQEVWVDFNIDDNRNRTAYLHFEFYNGAMSTRRCLHLIDAMDYILSRSTVDHPIRAIVLMGGSYFSNGIALNVIEAAADPSTESFHNICAIDDVVHHLLHVFPSHGIATVAAIRGNAAAGGVALATACDVVIAGSEVVLNPAYRCVGLHGSEYHTLSYSGRCGEKESKAVLRAMTPMSPLQAQAIGLVDYVFPGSGKDLEDRIRYHVAMLLRPGISIRGYWKANVDLLPSALARARTMELCEMSKDFWSARSIRYHTRRYDFVRKVKSSQTPFRFATHRRQADSKVFDEEELDSFDDINYYKQSAQQQNEAALHDQVGVELNSLIDKWSEHETMSRSHRLGSVTLHTDKEMAHVAMPGTERKTETVFSCYYKPVDAPPTPPVSPHTEPEELTPEISL</sequence>
<dbReference type="Gene3D" id="3.90.226.10">
    <property type="entry name" value="2-enoyl-CoA Hydratase, Chain A, domain 1"/>
    <property type="match status" value="1"/>
</dbReference>
<comment type="caution">
    <text evidence="4">The sequence shown here is derived from an EMBL/GenBank/DDBJ whole genome shotgun (WGS) entry which is preliminary data.</text>
</comment>
<gene>
    <name evidence="4" type="ORF">LTR36_007514</name>
</gene>
<keyword evidence="1" id="KW-0843">Virulence</keyword>
<dbReference type="Pfam" id="PF00378">
    <property type="entry name" value="ECH_1"/>
    <property type="match status" value="1"/>
</dbReference>
<evidence type="ECO:0000313" key="5">
    <source>
        <dbReference type="Proteomes" id="UP001324427"/>
    </source>
</evidence>
<dbReference type="SUPFAM" id="SSF53328">
    <property type="entry name" value="Formyltransferase"/>
    <property type="match status" value="1"/>
</dbReference>
<evidence type="ECO:0000256" key="2">
    <source>
        <dbReference type="RuleBase" id="RU003707"/>
    </source>
</evidence>
<dbReference type="CDD" id="cd06558">
    <property type="entry name" value="crotonase-like"/>
    <property type="match status" value="1"/>
</dbReference>
<dbReference type="CDD" id="cd08650">
    <property type="entry name" value="FMT_core_HypX_N"/>
    <property type="match status" value="1"/>
</dbReference>
<protein>
    <recommendedName>
        <fullName evidence="6">Formyl transferase C-terminal domain-containing protein</fullName>
    </recommendedName>
</protein>
<dbReference type="InterPro" id="IPR029045">
    <property type="entry name" value="ClpP/crotonase-like_dom_sf"/>
</dbReference>
<proteinExistence type="inferred from homology"/>
<evidence type="ECO:0000256" key="1">
    <source>
        <dbReference type="ARBA" id="ARBA00023026"/>
    </source>
</evidence>
<dbReference type="EMBL" id="JAVFHQ010000005">
    <property type="protein sequence ID" value="KAK4549058.1"/>
    <property type="molecule type" value="Genomic_DNA"/>
</dbReference>
<dbReference type="AlphaFoldDB" id="A0AAV9JTM5"/>
<accession>A0AAV9JTM5</accession>
<evidence type="ECO:0000313" key="4">
    <source>
        <dbReference type="EMBL" id="KAK4549058.1"/>
    </source>
</evidence>
<dbReference type="PANTHER" id="PTHR43388:SF1">
    <property type="entry name" value="HYDROGENASE MATURATION FACTOR HOXX"/>
    <property type="match status" value="1"/>
</dbReference>
<organism evidence="4 5">
    <name type="scientific">Oleoguttula mirabilis</name>
    <dbReference type="NCBI Taxonomy" id="1507867"/>
    <lineage>
        <taxon>Eukaryota</taxon>
        <taxon>Fungi</taxon>
        <taxon>Dikarya</taxon>
        <taxon>Ascomycota</taxon>
        <taxon>Pezizomycotina</taxon>
        <taxon>Dothideomycetes</taxon>
        <taxon>Dothideomycetidae</taxon>
        <taxon>Mycosphaerellales</taxon>
        <taxon>Teratosphaeriaceae</taxon>
        <taxon>Oleoguttula</taxon>
    </lineage>
</organism>
<evidence type="ECO:0008006" key="6">
    <source>
        <dbReference type="Google" id="ProtNLM"/>
    </source>
</evidence>
<keyword evidence="5" id="KW-1185">Reference proteome</keyword>
<dbReference type="PANTHER" id="PTHR43388">
    <property type="entry name" value="HYDROGENASE MATURATION FACTOR HOXX"/>
    <property type="match status" value="1"/>
</dbReference>
<dbReference type="InterPro" id="IPR018376">
    <property type="entry name" value="Enoyl-CoA_hyd/isom_CS"/>
</dbReference>
<evidence type="ECO:0000256" key="3">
    <source>
        <dbReference type="SAM" id="MobiDB-lite"/>
    </source>
</evidence>
<feature type="region of interest" description="Disordered" evidence="3">
    <location>
        <begin position="749"/>
        <end position="771"/>
    </location>
</feature>